<dbReference type="RefSeq" id="WP_145710021.1">
    <property type="nucleotide sequence ID" value="NZ_BAAAFY010000001.1"/>
</dbReference>
<dbReference type="Proteomes" id="UP000316778">
    <property type="component" value="Unassembled WGS sequence"/>
</dbReference>
<reference evidence="1 2" key="1">
    <citation type="journal article" date="2013" name="Stand. Genomic Sci.">
        <title>Genomic Encyclopedia of Type Strains, Phase I: The one thousand microbial genomes (KMG-I) project.</title>
        <authorList>
            <person name="Kyrpides N.C."/>
            <person name="Woyke T."/>
            <person name="Eisen J.A."/>
            <person name="Garrity G."/>
            <person name="Lilburn T.G."/>
            <person name="Beck B.J."/>
            <person name="Whitman W.B."/>
            <person name="Hugenholtz P."/>
            <person name="Klenk H.P."/>
        </authorList>
    </citation>
    <scope>NUCLEOTIDE SEQUENCE [LARGE SCALE GENOMIC DNA]</scope>
    <source>
        <strain evidence="1 2">DSM 13484</strain>
    </source>
</reference>
<dbReference type="InterPro" id="IPR041662">
    <property type="entry name" value="SusD-like_2"/>
</dbReference>
<proteinExistence type="predicted"/>
<gene>
    <name evidence="1" type="ORF">LX66_0196</name>
</gene>
<name>A0A562TCM6_CHIJA</name>
<comment type="caution">
    <text evidence="1">The sequence shown here is derived from an EMBL/GenBank/DDBJ whole genome shotgun (WGS) entry which is preliminary data.</text>
</comment>
<sequence>MRKIFVIISVLAVAGLAGCKRFEAFQTDPNRTTQATPDLLLTNIAVKAFNEVSLSCPLASRQLVYTDGVNNNQYYGWQRAGYGDYDNLRQVLQMEAEAQRVEKPVYLALAKFFRAYFIMRLTLTFGDVPYSQALLGNDKQFAPAYDTQEDIFLQVLDQLKAANSELDANAGTIQGDVIYDGNITQWKQLINSFSLRVLMSLSQKENNTKLDIKQRFSEIVNNPAQYPLFTGNADNAELPFYDLQDNRYPYFNDNNLQTAYYMEETFVNLLKGLQDPRLFRMADKAPQHAALPDNDFNAYGGVMGSATINENSTRVASGEASKIDERYYHDPVNEPGIALGYAELQFILAEGVVRGWTSGNADEYYKKGIQASMEFFKVPQAAIDAYLAQPAVQLPAGQELAAIITQKYIASFMNSGWQPFYEQRRTGIPAFDVSGGGVLNNGKIPKRWMYPESEFDLNGQHVTDAIGRQYPGGDDINGEMWLLIKE</sequence>
<evidence type="ECO:0000313" key="1">
    <source>
        <dbReference type="EMBL" id="TWI90836.1"/>
    </source>
</evidence>
<evidence type="ECO:0000313" key="2">
    <source>
        <dbReference type="Proteomes" id="UP000316778"/>
    </source>
</evidence>
<keyword evidence="2" id="KW-1185">Reference proteome</keyword>
<dbReference type="OrthoDB" id="9766256at2"/>
<dbReference type="Pfam" id="PF12771">
    <property type="entry name" value="SusD-like_2"/>
    <property type="match status" value="1"/>
</dbReference>
<dbReference type="Gene3D" id="1.25.40.390">
    <property type="match status" value="1"/>
</dbReference>
<dbReference type="AlphaFoldDB" id="A0A562TCM6"/>
<dbReference type="EMBL" id="VLLG01000002">
    <property type="protein sequence ID" value="TWI90836.1"/>
    <property type="molecule type" value="Genomic_DNA"/>
</dbReference>
<protein>
    <submittedName>
        <fullName evidence="1">SusD-like starch-binding protein associating with outer membrane</fullName>
    </submittedName>
</protein>
<organism evidence="1 2">
    <name type="scientific">Chitinophaga japonensis</name>
    <name type="common">Flexibacter japonensis</name>
    <dbReference type="NCBI Taxonomy" id="104662"/>
    <lineage>
        <taxon>Bacteria</taxon>
        <taxon>Pseudomonadati</taxon>
        <taxon>Bacteroidota</taxon>
        <taxon>Chitinophagia</taxon>
        <taxon>Chitinophagales</taxon>
        <taxon>Chitinophagaceae</taxon>
        <taxon>Chitinophaga</taxon>
    </lineage>
</organism>
<dbReference type="PROSITE" id="PS51257">
    <property type="entry name" value="PROKAR_LIPOPROTEIN"/>
    <property type="match status" value="1"/>
</dbReference>
<dbReference type="InterPro" id="IPR011990">
    <property type="entry name" value="TPR-like_helical_dom_sf"/>
</dbReference>
<dbReference type="SUPFAM" id="SSF48452">
    <property type="entry name" value="TPR-like"/>
    <property type="match status" value="1"/>
</dbReference>
<accession>A0A562TCM6</accession>
<dbReference type="CDD" id="cd08977">
    <property type="entry name" value="SusD"/>
    <property type="match status" value="1"/>
</dbReference>